<keyword evidence="5" id="KW-0732">Signal</keyword>
<dbReference type="CDD" id="cd02968">
    <property type="entry name" value="SCO"/>
    <property type="match status" value="1"/>
</dbReference>
<evidence type="ECO:0000259" key="6">
    <source>
        <dbReference type="PROSITE" id="PS51352"/>
    </source>
</evidence>
<feature type="disulfide bond" description="Redox-active" evidence="4">
    <location>
        <begin position="69"/>
        <end position="73"/>
    </location>
</feature>
<feature type="binding site" evidence="3">
    <location>
        <position position="73"/>
    </location>
    <ligand>
        <name>Cu cation</name>
        <dbReference type="ChEBI" id="CHEBI:23378"/>
    </ligand>
</feature>
<name>A0A0S2T9B5_9GAMM</name>
<dbReference type="PANTHER" id="PTHR12151:SF25">
    <property type="entry name" value="LINALOOL DEHYDRATASE_ISOMERASE DOMAIN-CONTAINING PROTEIN"/>
    <property type="match status" value="1"/>
</dbReference>
<organism evidence="7 8">
    <name type="scientific">Candidatus Tenderia electrophaga</name>
    <dbReference type="NCBI Taxonomy" id="1748243"/>
    <lineage>
        <taxon>Bacteria</taxon>
        <taxon>Pseudomonadati</taxon>
        <taxon>Pseudomonadota</taxon>
        <taxon>Gammaproteobacteria</taxon>
        <taxon>Candidatus Tenderiales</taxon>
        <taxon>Candidatus Tenderiaceae</taxon>
        <taxon>Candidatus Tenderia</taxon>
    </lineage>
</organism>
<dbReference type="Gene3D" id="3.40.30.10">
    <property type="entry name" value="Glutaredoxin"/>
    <property type="match status" value="1"/>
</dbReference>
<reference evidence="7" key="1">
    <citation type="submission" date="2015-10" db="EMBL/GenBank/DDBJ databases">
        <title>Description of Candidatus Tenderia electrophaga gen. nov, sp. nov., an Uncultivated Electroautotroph from a Biocathode Enrichment.</title>
        <authorList>
            <person name="Eddie B.J."/>
            <person name="Malanoski A.P."/>
            <person name="Wang Z."/>
            <person name="Hall R.J."/>
            <person name="Oh S.D."/>
            <person name="Heiner C."/>
            <person name="Lin B."/>
            <person name="Strycharz-Glaven S.M."/>
        </authorList>
    </citation>
    <scope>NUCLEOTIDE SEQUENCE [LARGE SCALE GENOMIC DNA]</scope>
    <source>
        <strain evidence="7">NRL1</strain>
    </source>
</reference>
<evidence type="ECO:0000256" key="3">
    <source>
        <dbReference type="PIRSR" id="PIRSR603782-1"/>
    </source>
</evidence>
<dbReference type="EMBL" id="CP013099">
    <property type="protein sequence ID" value="ALP51755.1"/>
    <property type="molecule type" value="Genomic_DNA"/>
</dbReference>
<keyword evidence="4" id="KW-1015">Disulfide bond</keyword>
<dbReference type="STRING" id="1748243.Tel_00590"/>
<dbReference type="KEGG" id="tee:Tel_00590"/>
<evidence type="ECO:0000256" key="4">
    <source>
        <dbReference type="PIRSR" id="PIRSR603782-2"/>
    </source>
</evidence>
<evidence type="ECO:0000256" key="2">
    <source>
        <dbReference type="ARBA" id="ARBA00023008"/>
    </source>
</evidence>
<keyword evidence="3" id="KW-0479">Metal-binding</keyword>
<dbReference type="PANTHER" id="PTHR12151">
    <property type="entry name" value="ELECTRON TRANSPORT PROTIN SCO1/SENC FAMILY MEMBER"/>
    <property type="match status" value="1"/>
</dbReference>
<feature type="binding site" evidence="3">
    <location>
        <position position="69"/>
    </location>
    <ligand>
        <name>Cu cation</name>
        <dbReference type="ChEBI" id="CHEBI:23378"/>
    </ligand>
</feature>
<keyword evidence="8" id="KW-1185">Reference proteome</keyword>
<dbReference type="InterPro" id="IPR013766">
    <property type="entry name" value="Thioredoxin_domain"/>
</dbReference>
<evidence type="ECO:0000256" key="5">
    <source>
        <dbReference type="SAM" id="SignalP"/>
    </source>
</evidence>
<sequence length="195" mass="21854">MIPLYPYCRLFLLLLTCLSYPTLGSAQTPLKVHDKWGGEFTLTDQHGQALSLSDYAGKVVLLSFGYTHCPDICPTTLFTLKRLVHALDEDGERVQVLFITLDPARDTPERLREYMAYFDPGFVGLSGSMAETRQVAEQYGTRFEKEAGETAGEYSLAHTAIIYLIDPQGRIRAFYKLNAPLQTLAVDVRRLLAGE</sequence>
<evidence type="ECO:0000256" key="1">
    <source>
        <dbReference type="ARBA" id="ARBA00010996"/>
    </source>
</evidence>
<dbReference type="SUPFAM" id="SSF52833">
    <property type="entry name" value="Thioredoxin-like"/>
    <property type="match status" value="1"/>
</dbReference>
<dbReference type="PROSITE" id="PS51352">
    <property type="entry name" value="THIOREDOXIN_2"/>
    <property type="match status" value="1"/>
</dbReference>
<dbReference type="FunFam" id="3.40.30.10:FF:000013">
    <property type="entry name" value="Blast:Protein SCO1 homolog, mitochondrial"/>
    <property type="match status" value="1"/>
</dbReference>
<gene>
    <name evidence="7" type="ORF">Tel_00590</name>
</gene>
<keyword evidence="2 3" id="KW-0186">Copper</keyword>
<dbReference type="Proteomes" id="UP000055136">
    <property type="component" value="Chromosome"/>
</dbReference>
<feature type="binding site" evidence="3">
    <location>
        <position position="158"/>
    </location>
    <ligand>
        <name>Cu cation</name>
        <dbReference type="ChEBI" id="CHEBI:23378"/>
    </ligand>
</feature>
<proteinExistence type="inferred from homology"/>
<dbReference type="Pfam" id="PF02630">
    <property type="entry name" value="SCO1-SenC"/>
    <property type="match status" value="1"/>
</dbReference>
<evidence type="ECO:0000313" key="8">
    <source>
        <dbReference type="Proteomes" id="UP000055136"/>
    </source>
</evidence>
<comment type="similarity">
    <text evidence="1">Belongs to the SCO1/2 family.</text>
</comment>
<dbReference type="AlphaFoldDB" id="A0A0S2T9B5"/>
<dbReference type="InterPro" id="IPR003782">
    <property type="entry name" value="SCO1/SenC"/>
</dbReference>
<evidence type="ECO:0000313" key="7">
    <source>
        <dbReference type="EMBL" id="ALP51755.1"/>
    </source>
</evidence>
<dbReference type="InterPro" id="IPR036249">
    <property type="entry name" value="Thioredoxin-like_sf"/>
</dbReference>
<protein>
    <recommendedName>
        <fullName evidence="6">Thioredoxin domain-containing protein</fullName>
    </recommendedName>
</protein>
<dbReference type="GO" id="GO:0046872">
    <property type="term" value="F:metal ion binding"/>
    <property type="evidence" value="ECO:0007669"/>
    <property type="project" value="UniProtKB-KW"/>
</dbReference>
<accession>A0A0S2T9B5</accession>
<feature type="domain" description="Thioredoxin" evidence="6">
    <location>
        <begin position="21"/>
        <end position="193"/>
    </location>
</feature>
<feature type="signal peptide" evidence="5">
    <location>
        <begin position="1"/>
        <end position="26"/>
    </location>
</feature>
<feature type="chain" id="PRO_5006604772" description="Thioredoxin domain-containing protein" evidence="5">
    <location>
        <begin position="27"/>
        <end position="195"/>
    </location>
</feature>